<dbReference type="InterPro" id="IPR036388">
    <property type="entry name" value="WH-like_DNA-bd_sf"/>
</dbReference>
<feature type="domain" description="HTH lysR-type" evidence="5">
    <location>
        <begin position="9"/>
        <end position="66"/>
    </location>
</feature>
<name>A0ABU2CED5_9BURK</name>
<keyword evidence="4" id="KW-0804">Transcription</keyword>
<dbReference type="InterPro" id="IPR000847">
    <property type="entry name" value="LysR_HTH_N"/>
</dbReference>
<dbReference type="Proteomes" id="UP001180487">
    <property type="component" value="Unassembled WGS sequence"/>
</dbReference>
<dbReference type="InterPro" id="IPR050176">
    <property type="entry name" value="LTTR"/>
</dbReference>
<dbReference type="PANTHER" id="PTHR30579:SF3">
    <property type="entry name" value="TRANSCRIPTIONAL REGULATORY PROTEIN"/>
    <property type="match status" value="1"/>
</dbReference>
<dbReference type="Pfam" id="PF03466">
    <property type="entry name" value="LysR_substrate"/>
    <property type="match status" value="1"/>
</dbReference>
<evidence type="ECO:0000256" key="2">
    <source>
        <dbReference type="ARBA" id="ARBA00023015"/>
    </source>
</evidence>
<evidence type="ECO:0000256" key="1">
    <source>
        <dbReference type="ARBA" id="ARBA00009437"/>
    </source>
</evidence>
<dbReference type="Gene3D" id="3.40.190.290">
    <property type="match status" value="1"/>
</dbReference>
<evidence type="ECO:0000313" key="6">
    <source>
        <dbReference type="EMBL" id="MDR7379683.1"/>
    </source>
</evidence>
<evidence type="ECO:0000256" key="3">
    <source>
        <dbReference type="ARBA" id="ARBA00023125"/>
    </source>
</evidence>
<dbReference type="InterPro" id="IPR036390">
    <property type="entry name" value="WH_DNA-bd_sf"/>
</dbReference>
<dbReference type="PROSITE" id="PS50931">
    <property type="entry name" value="HTH_LYSR"/>
    <property type="match status" value="1"/>
</dbReference>
<dbReference type="PANTHER" id="PTHR30579">
    <property type="entry name" value="TRANSCRIPTIONAL REGULATOR"/>
    <property type="match status" value="1"/>
</dbReference>
<dbReference type="SUPFAM" id="SSF53850">
    <property type="entry name" value="Periplasmic binding protein-like II"/>
    <property type="match status" value="1"/>
</dbReference>
<evidence type="ECO:0000256" key="4">
    <source>
        <dbReference type="ARBA" id="ARBA00023163"/>
    </source>
</evidence>
<keyword evidence="3 6" id="KW-0238">DNA-binding</keyword>
<dbReference type="EMBL" id="JAVDXT010000005">
    <property type="protein sequence ID" value="MDR7379683.1"/>
    <property type="molecule type" value="Genomic_DNA"/>
</dbReference>
<accession>A0ABU2CED5</accession>
<keyword evidence="2" id="KW-0805">Transcription regulation</keyword>
<dbReference type="Gene3D" id="1.10.10.10">
    <property type="entry name" value="Winged helix-like DNA-binding domain superfamily/Winged helix DNA-binding domain"/>
    <property type="match status" value="1"/>
</dbReference>
<protein>
    <submittedName>
        <fullName evidence="6">DNA-binding transcriptional LysR family regulator</fullName>
    </submittedName>
</protein>
<evidence type="ECO:0000259" key="5">
    <source>
        <dbReference type="PROSITE" id="PS50931"/>
    </source>
</evidence>
<comment type="caution">
    <text evidence="6">The sequence shown here is derived from an EMBL/GenBank/DDBJ whole genome shotgun (WGS) entry which is preliminary data.</text>
</comment>
<organism evidence="6 7">
    <name type="scientific">Rhodoferax ferrireducens</name>
    <dbReference type="NCBI Taxonomy" id="192843"/>
    <lineage>
        <taxon>Bacteria</taxon>
        <taxon>Pseudomonadati</taxon>
        <taxon>Pseudomonadota</taxon>
        <taxon>Betaproteobacteria</taxon>
        <taxon>Burkholderiales</taxon>
        <taxon>Comamonadaceae</taxon>
        <taxon>Rhodoferax</taxon>
    </lineage>
</organism>
<dbReference type="RefSeq" id="WP_310376486.1">
    <property type="nucleotide sequence ID" value="NZ_JAVDXT010000005.1"/>
</dbReference>
<gene>
    <name evidence="6" type="ORF">J2X19_004379</name>
</gene>
<reference evidence="6 7" key="1">
    <citation type="submission" date="2023-07" db="EMBL/GenBank/DDBJ databases">
        <title>Sorghum-associated microbial communities from plants grown in Nebraska, USA.</title>
        <authorList>
            <person name="Schachtman D."/>
        </authorList>
    </citation>
    <scope>NUCLEOTIDE SEQUENCE [LARGE SCALE GENOMIC DNA]</scope>
    <source>
        <strain evidence="6 7">BE313</strain>
    </source>
</reference>
<keyword evidence="7" id="KW-1185">Reference proteome</keyword>
<proteinExistence type="inferred from homology"/>
<dbReference type="InterPro" id="IPR005119">
    <property type="entry name" value="LysR_subst-bd"/>
</dbReference>
<dbReference type="Pfam" id="PF00126">
    <property type="entry name" value="HTH_1"/>
    <property type="match status" value="1"/>
</dbReference>
<evidence type="ECO:0000313" key="7">
    <source>
        <dbReference type="Proteomes" id="UP001180487"/>
    </source>
</evidence>
<dbReference type="GO" id="GO:0003677">
    <property type="term" value="F:DNA binding"/>
    <property type="evidence" value="ECO:0007669"/>
    <property type="project" value="UniProtKB-KW"/>
</dbReference>
<comment type="similarity">
    <text evidence="1">Belongs to the LysR transcriptional regulatory family.</text>
</comment>
<sequence length="292" mass="31805">MHAPTQYKLSAADVETLLALVRTGTLAAAGERLAVDASTVFRSIQRVEKGLGQRLFARSRTGYLPSELAQELASRGEQMETQLEAARSAAQVRPEQVAGAVRITSTDTVLHALVAPALPQLRTLHPLLSYELHAGNELASLTRRDADIAVRATQRPPPHLVGKHIGPIRVALFAGLQAGVVDLDTAGQASWIAPDDALPEHPSVLWRKKHFPKVAPAYRVNSILTVAELVAQGLGIGVLPLFLAQRRNDLRQLGDVLDEAQTELWLLTHTESRHLRRVHAVYSHLAQSLVLL</sequence>
<dbReference type="SUPFAM" id="SSF46785">
    <property type="entry name" value="Winged helix' DNA-binding domain"/>
    <property type="match status" value="1"/>
</dbReference>